<feature type="region of interest" description="Disordered" evidence="2">
    <location>
        <begin position="1"/>
        <end position="26"/>
    </location>
</feature>
<evidence type="ECO:0000256" key="2">
    <source>
        <dbReference type="SAM" id="MobiDB-lite"/>
    </source>
</evidence>
<dbReference type="SUPFAM" id="SSF47616">
    <property type="entry name" value="GST C-terminal domain-like"/>
    <property type="match status" value="1"/>
</dbReference>
<dbReference type="AlphaFoldDB" id="G3MI46"/>
<dbReference type="InterPro" id="IPR010987">
    <property type="entry name" value="Glutathione-S-Trfase_C-like"/>
</dbReference>
<evidence type="ECO:0000259" key="4">
    <source>
        <dbReference type="PROSITE" id="PS50405"/>
    </source>
</evidence>
<dbReference type="SFLD" id="SFLDG00358">
    <property type="entry name" value="Main_(cytGST)"/>
    <property type="match status" value="1"/>
</dbReference>
<dbReference type="InterPro" id="IPR036249">
    <property type="entry name" value="Thioredoxin-like_sf"/>
</dbReference>
<dbReference type="Gene3D" id="3.40.30.10">
    <property type="entry name" value="Glutaredoxin"/>
    <property type="match status" value="1"/>
</dbReference>
<dbReference type="Pfam" id="PF02798">
    <property type="entry name" value="GST_N"/>
    <property type="match status" value="1"/>
</dbReference>
<protein>
    <recommendedName>
        <fullName evidence="6">Glutathione s-transferase</fullName>
    </recommendedName>
</protein>
<dbReference type="GO" id="GO:0006749">
    <property type="term" value="P:glutathione metabolic process"/>
    <property type="evidence" value="ECO:0007669"/>
    <property type="project" value="TreeGrafter"/>
</dbReference>
<dbReference type="CDD" id="cd03045">
    <property type="entry name" value="GST_N_Delta_Epsilon"/>
    <property type="match status" value="1"/>
</dbReference>
<accession>G3MI46</accession>
<dbReference type="InterPro" id="IPR040079">
    <property type="entry name" value="Glutathione_S-Trfase"/>
</dbReference>
<dbReference type="InterPro" id="IPR004046">
    <property type="entry name" value="GST_C"/>
</dbReference>
<dbReference type="FunFam" id="3.40.30.10:FF:000034">
    <property type="entry name" value="glutathione S-transferase 1"/>
    <property type="match status" value="1"/>
</dbReference>
<dbReference type="PROSITE" id="PS50404">
    <property type="entry name" value="GST_NTER"/>
    <property type="match status" value="1"/>
</dbReference>
<dbReference type="PANTHER" id="PTHR43969:SF9">
    <property type="entry name" value="GLUTATHIONE S TRANSFERASE D10, ISOFORM A-RELATED"/>
    <property type="match status" value="1"/>
</dbReference>
<evidence type="ECO:0008006" key="6">
    <source>
        <dbReference type="Google" id="ProtNLM"/>
    </source>
</evidence>
<feature type="non-terminal residue" evidence="5">
    <location>
        <position position="1"/>
    </location>
</feature>
<organism evidence="5">
    <name type="scientific">Amblyomma maculatum</name>
    <name type="common">Gulf Coast tick</name>
    <dbReference type="NCBI Taxonomy" id="34609"/>
    <lineage>
        <taxon>Eukaryota</taxon>
        <taxon>Metazoa</taxon>
        <taxon>Ecdysozoa</taxon>
        <taxon>Arthropoda</taxon>
        <taxon>Chelicerata</taxon>
        <taxon>Arachnida</taxon>
        <taxon>Acari</taxon>
        <taxon>Parasitiformes</taxon>
        <taxon>Ixodida</taxon>
        <taxon>Ixodoidea</taxon>
        <taxon>Ixodidae</taxon>
        <taxon>Amblyomminae</taxon>
        <taxon>Amblyomma</taxon>
    </lineage>
</organism>
<dbReference type="SFLD" id="SFLDS00019">
    <property type="entry name" value="Glutathione_Transferase_(cytos"/>
    <property type="match status" value="1"/>
</dbReference>
<dbReference type="InterPro" id="IPR036282">
    <property type="entry name" value="Glutathione-S-Trfase_C_sf"/>
</dbReference>
<feature type="domain" description="GST N-terminal" evidence="3">
    <location>
        <begin position="44"/>
        <end position="125"/>
    </location>
</feature>
<dbReference type="Gene3D" id="1.20.1050.10">
    <property type="match status" value="1"/>
</dbReference>
<evidence type="ECO:0000256" key="1">
    <source>
        <dbReference type="ARBA" id="ARBA00011738"/>
    </source>
</evidence>
<dbReference type="SUPFAM" id="SSF52833">
    <property type="entry name" value="Thioredoxin-like"/>
    <property type="match status" value="1"/>
</dbReference>
<reference evidence="5" key="1">
    <citation type="journal article" date="2011" name="PLoS ONE">
        <title>A deep insight into the sialotranscriptome of the gulf coast tick, Amblyomma maculatum.</title>
        <authorList>
            <person name="Karim S."/>
            <person name="Singh P."/>
            <person name="Ribeiro J.M."/>
        </authorList>
    </citation>
    <scope>NUCLEOTIDE SEQUENCE</scope>
    <source>
        <tissue evidence="5">Salivary gland</tissue>
    </source>
</reference>
<evidence type="ECO:0000313" key="5">
    <source>
        <dbReference type="EMBL" id="AEO33164.1"/>
    </source>
</evidence>
<dbReference type="PROSITE" id="PS50405">
    <property type="entry name" value="GST_CTER"/>
    <property type="match status" value="1"/>
</dbReference>
<dbReference type="GO" id="GO:0004364">
    <property type="term" value="F:glutathione transferase activity"/>
    <property type="evidence" value="ECO:0007669"/>
    <property type="project" value="TreeGrafter"/>
</dbReference>
<sequence length="285" mass="32919">ETAPTPPGRTLLPTRQAEQTPLPHKASGTRLRASRVLERFETKMPYTLYNLYGSPPCATVRMLAKHIGVDLELKDVDTFKKEQFTPEYLKLNPFHRIPTFSDDGFIIYESTAICYYLLRKHAPDSELYPNCNRARARIDQALATITSTIQPHYFKFMKPLFYELKKPTSEDLKEFEENVIKGFEQVLGDGNYVLGDKLSLADLSLVAHLTLVVELPLLEAQTSQKLKSYYERLKTELRLNRTALNTPKADTKCWETFNFLLKDLNRTTKSYYSDNCKRLLQKHLS</sequence>
<evidence type="ECO:0000259" key="3">
    <source>
        <dbReference type="PROSITE" id="PS50404"/>
    </source>
</evidence>
<feature type="domain" description="GST C-terminal" evidence="4">
    <location>
        <begin position="131"/>
        <end position="264"/>
    </location>
</feature>
<proteinExistence type="evidence at transcript level"/>
<name>G3MI46_AMBMU</name>
<dbReference type="PANTHER" id="PTHR43969">
    <property type="entry name" value="GLUTATHIONE S TRANSFERASE D10, ISOFORM A-RELATED"/>
    <property type="match status" value="1"/>
</dbReference>
<dbReference type="Pfam" id="PF14497">
    <property type="entry name" value="GST_C_3"/>
    <property type="match status" value="1"/>
</dbReference>
<comment type="subunit">
    <text evidence="1">Homodimer.</text>
</comment>
<dbReference type="InterPro" id="IPR004045">
    <property type="entry name" value="Glutathione_S-Trfase_N"/>
</dbReference>
<dbReference type="EMBL" id="JO841547">
    <property type="protein sequence ID" value="AEO33164.1"/>
    <property type="molecule type" value="mRNA"/>
</dbReference>